<dbReference type="GO" id="GO:0016579">
    <property type="term" value="P:protein deubiquitination"/>
    <property type="evidence" value="ECO:0007669"/>
    <property type="project" value="InterPro"/>
</dbReference>
<sequence>MLHQSSHEQPSLQSSHSNKKYASWALHQTLVGQARDIHILHTYPTMSLGLGFTSCGGLRRTMEDLQLVRCPVCNLTSNRCEGSLKNWCLMCELEQHASMLDESGAPLSLSGILSNMRNIGCRLGGGSQEDTHEFLRGEKVVNPKLQETTLIQQIFGGRLRSKVIYMRCHHESERYENIMDLTLEINGWVESLEDALTQFTSPEDLDGENMYRYERCSAYVRARKQLSVHEVPNILTIVLKRFQSGKYGKINKCVTLPEMLDMIPFVTVTADKPPLYLLYAVILHLDNQNASFSGHYISHKPIIR</sequence>
<reference evidence="2" key="1">
    <citation type="submission" date="2020-01" db="EMBL/GenBank/DDBJ databases">
        <title>Genome sequence of Kobresia littledalei, the first chromosome-level genome in the family Cyperaceae.</title>
        <authorList>
            <person name="Qu G."/>
        </authorList>
    </citation>
    <scope>NUCLEOTIDE SEQUENCE</scope>
    <source>
        <strain evidence="2">C.B.Clarke</strain>
        <tissue evidence="2">Leaf</tissue>
    </source>
</reference>
<keyword evidence="2" id="KW-0378">Hydrolase</keyword>
<dbReference type="EMBL" id="SWLB01000013">
    <property type="protein sequence ID" value="KAF3330873.1"/>
    <property type="molecule type" value="Genomic_DNA"/>
</dbReference>
<dbReference type="PROSITE" id="PS50235">
    <property type="entry name" value="USP_3"/>
    <property type="match status" value="1"/>
</dbReference>
<organism evidence="2 3">
    <name type="scientific">Carex littledalei</name>
    <dbReference type="NCBI Taxonomy" id="544730"/>
    <lineage>
        <taxon>Eukaryota</taxon>
        <taxon>Viridiplantae</taxon>
        <taxon>Streptophyta</taxon>
        <taxon>Embryophyta</taxon>
        <taxon>Tracheophyta</taxon>
        <taxon>Spermatophyta</taxon>
        <taxon>Magnoliopsida</taxon>
        <taxon>Liliopsida</taxon>
        <taxon>Poales</taxon>
        <taxon>Cyperaceae</taxon>
        <taxon>Cyperoideae</taxon>
        <taxon>Cariceae</taxon>
        <taxon>Carex</taxon>
        <taxon>Carex subgen. Euthyceras</taxon>
    </lineage>
</organism>
<evidence type="ECO:0000259" key="1">
    <source>
        <dbReference type="PROSITE" id="PS50235"/>
    </source>
</evidence>
<dbReference type="GO" id="GO:0005829">
    <property type="term" value="C:cytosol"/>
    <property type="evidence" value="ECO:0007669"/>
    <property type="project" value="TreeGrafter"/>
</dbReference>
<dbReference type="PANTHER" id="PTHR24006">
    <property type="entry name" value="UBIQUITIN CARBOXYL-TERMINAL HYDROLASE"/>
    <property type="match status" value="1"/>
</dbReference>
<comment type="caution">
    <text evidence="2">The sequence shown here is derived from an EMBL/GenBank/DDBJ whole genome shotgun (WGS) entry which is preliminary data.</text>
</comment>
<feature type="domain" description="USP" evidence="1">
    <location>
        <begin position="56"/>
        <end position="304"/>
    </location>
</feature>
<accession>A0A833QZU4</accession>
<dbReference type="PANTHER" id="PTHR24006:SF685">
    <property type="entry name" value="UBIQUITIN CARBOXYL-TERMINAL HYDROLASE 15"/>
    <property type="match status" value="1"/>
</dbReference>
<evidence type="ECO:0000313" key="2">
    <source>
        <dbReference type="EMBL" id="KAF3330873.1"/>
    </source>
</evidence>
<dbReference type="Gene3D" id="3.90.70.10">
    <property type="entry name" value="Cysteine proteinases"/>
    <property type="match status" value="1"/>
</dbReference>
<dbReference type="Proteomes" id="UP000623129">
    <property type="component" value="Unassembled WGS sequence"/>
</dbReference>
<dbReference type="AlphaFoldDB" id="A0A833QZU4"/>
<name>A0A833QZU4_9POAL</name>
<dbReference type="InterPro" id="IPR038765">
    <property type="entry name" value="Papain-like_cys_pep_sf"/>
</dbReference>
<dbReference type="GO" id="GO:0005634">
    <property type="term" value="C:nucleus"/>
    <property type="evidence" value="ECO:0007669"/>
    <property type="project" value="TreeGrafter"/>
</dbReference>
<keyword evidence="3" id="KW-1185">Reference proteome</keyword>
<dbReference type="Pfam" id="PF00443">
    <property type="entry name" value="UCH"/>
    <property type="match status" value="1"/>
</dbReference>
<dbReference type="InterPro" id="IPR050164">
    <property type="entry name" value="Peptidase_C19"/>
</dbReference>
<evidence type="ECO:0000313" key="3">
    <source>
        <dbReference type="Proteomes" id="UP000623129"/>
    </source>
</evidence>
<dbReference type="OrthoDB" id="420187at2759"/>
<proteinExistence type="predicted"/>
<dbReference type="SUPFAM" id="SSF54001">
    <property type="entry name" value="Cysteine proteinases"/>
    <property type="match status" value="1"/>
</dbReference>
<gene>
    <name evidence="2" type="ORF">FCM35_KLT04227</name>
</gene>
<dbReference type="InterPro" id="IPR001394">
    <property type="entry name" value="Peptidase_C19_UCH"/>
</dbReference>
<protein>
    <submittedName>
        <fullName evidence="2">Ubiquitin carboxyl-terminal hydrolase 15-like protein</fullName>
    </submittedName>
</protein>
<dbReference type="InterPro" id="IPR028889">
    <property type="entry name" value="USP"/>
</dbReference>
<dbReference type="GO" id="GO:0004843">
    <property type="term" value="F:cysteine-type deubiquitinase activity"/>
    <property type="evidence" value="ECO:0007669"/>
    <property type="project" value="InterPro"/>
</dbReference>